<proteinExistence type="predicted"/>
<accession>A0A5B7JQG1</accession>
<dbReference type="EMBL" id="VSRR010107465">
    <property type="protein sequence ID" value="MPC96815.1"/>
    <property type="molecule type" value="Genomic_DNA"/>
</dbReference>
<reference evidence="1 2" key="1">
    <citation type="submission" date="2019-05" db="EMBL/GenBank/DDBJ databases">
        <title>Another draft genome of Portunus trituberculatus and its Hox gene families provides insights of decapod evolution.</title>
        <authorList>
            <person name="Jeong J.-H."/>
            <person name="Song I."/>
            <person name="Kim S."/>
            <person name="Choi T."/>
            <person name="Kim D."/>
            <person name="Ryu S."/>
            <person name="Kim W."/>
        </authorList>
    </citation>
    <scope>NUCLEOTIDE SEQUENCE [LARGE SCALE GENOMIC DNA]</scope>
    <source>
        <tissue evidence="1">Muscle</tissue>
    </source>
</reference>
<evidence type="ECO:0000313" key="2">
    <source>
        <dbReference type="Proteomes" id="UP000324222"/>
    </source>
</evidence>
<keyword evidence="2" id="KW-1185">Reference proteome</keyword>
<dbReference type="Proteomes" id="UP000324222">
    <property type="component" value="Unassembled WGS sequence"/>
</dbReference>
<comment type="caution">
    <text evidence="1">The sequence shown here is derived from an EMBL/GenBank/DDBJ whole genome shotgun (WGS) entry which is preliminary data.</text>
</comment>
<organism evidence="1 2">
    <name type="scientific">Portunus trituberculatus</name>
    <name type="common">Swimming crab</name>
    <name type="synonym">Neptunus trituberculatus</name>
    <dbReference type="NCBI Taxonomy" id="210409"/>
    <lineage>
        <taxon>Eukaryota</taxon>
        <taxon>Metazoa</taxon>
        <taxon>Ecdysozoa</taxon>
        <taxon>Arthropoda</taxon>
        <taxon>Crustacea</taxon>
        <taxon>Multicrustacea</taxon>
        <taxon>Malacostraca</taxon>
        <taxon>Eumalacostraca</taxon>
        <taxon>Eucarida</taxon>
        <taxon>Decapoda</taxon>
        <taxon>Pleocyemata</taxon>
        <taxon>Brachyura</taxon>
        <taxon>Eubrachyura</taxon>
        <taxon>Portunoidea</taxon>
        <taxon>Portunidae</taxon>
        <taxon>Portuninae</taxon>
        <taxon>Portunus</taxon>
    </lineage>
</organism>
<evidence type="ECO:0000313" key="1">
    <source>
        <dbReference type="EMBL" id="MPC96815.1"/>
    </source>
</evidence>
<dbReference type="AlphaFoldDB" id="A0A5B7JQG1"/>
<gene>
    <name evidence="1" type="ORF">E2C01_092094</name>
</gene>
<sequence length="93" mass="10513">MTRDLRHLYSGLITWYQIIGPAQRTAAVAGWCDAFDCPRVPASPIGSRRVIVCRSKPPVLCLPCFVSLRRFSECEFMYYVSFLVVEGGCHGRQ</sequence>
<name>A0A5B7JQG1_PORTR</name>
<protein>
    <submittedName>
        <fullName evidence="1">Uncharacterized protein</fullName>
    </submittedName>
</protein>